<gene>
    <name evidence="1" type="ORF">F4560_001133</name>
</gene>
<dbReference type="AlphaFoldDB" id="A0A7W9HFM9"/>
<sequence length="185" mass="20425">MTRDEWVAERSRDFASLRGRRVESWVGVEMALRESVAGGGPQFHDPEVPCLQLWGLQAFLDDGGVLSVSIYQDDHMFGLWPRPRPEVRLQDQGQWDGIYRWTALTELPTGQVEHVAAFVDEGVLAEVSLRIGGQPLLLVAGELEETPEGGLLFHRLDESVLVFTDTAAAAGAPWTTSRRGLVVCA</sequence>
<proteinExistence type="predicted"/>
<protein>
    <submittedName>
        <fullName evidence="1">Uncharacterized protein</fullName>
    </submittedName>
</protein>
<dbReference type="Proteomes" id="UP000552097">
    <property type="component" value="Unassembled WGS sequence"/>
</dbReference>
<organism evidence="1 2">
    <name type="scientific">Saccharothrix ecbatanensis</name>
    <dbReference type="NCBI Taxonomy" id="1105145"/>
    <lineage>
        <taxon>Bacteria</taxon>
        <taxon>Bacillati</taxon>
        <taxon>Actinomycetota</taxon>
        <taxon>Actinomycetes</taxon>
        <taxon>Pseudonocardiales</taxon>
        <taxon>Pseudonocardiaceae</taxon>
        <taxon>Saccharothrix</taxon>
    </lineage>
</organism>
<reference evidence="1 2" key="1">
    <citation type="submission" date="2020-08" db="EMBL/GenBank/DDBJ databases">
        <title>Sequencing the genomes of 1000 actinobacteria strains.</title>
        <authorList>
            <person name="Klenk H.-P."/>
        </authorList>
    </citation>
    <scope>NUCLEOTIDE SEQUENCE [LARGE SCALE GENOMIC DNA]</scope>
    <source>
        <strain evidence="1 2">DSM 45486</strain>
    </source>
</reference>
<evidence type="ECO:0000313" key="2">
    <source>
        <dbReference type="Proteomes" id="UP000552097"/>
    </source>
</evidence>
<dbReference type="EMBL" id="JACHMO010000001">
    <property type="protein sequence ID" value="MBB5801365.1"/>
    <property type="molecule type" value="Genomic_DNA"/>
</dbReference>
<keyword evidence="2" id="KW-1185">Reference proteome</keyword>
<comment type="caution">
    <text evidence="1">The sequence shown here is derived from an EMBL/GenBank/DDBJ whole genome shotgun (WGS) entry which is preliminary data.</text>
</comment>
<name>A0A7W9HFM9_9PSEU</name>
<dbReference type="RefSeq" id="WP_184917089.1">
    <property type="nucleotide sequence ID" value="NZ_JACHMO010000001.1"/>
</dbReference>
<evidence type="ECO:0000313" key="1">
    <source>
        <dbReference type="EMBL" id="MBB5801365.1"/>
    </source>
</evidence>
<accession>A0A7W9HFM9</accession>